<dbReference type="Pfam" id="PF13489">
    <property type="entry name" value="Methyltransf_23"/>
    <property type="match status" value="1"/>
</dbReference>
<dbReference type="GO" id="GO:0031314">
    <property type="term" value="C:extrinsic component of mitochondrial inner membrane"/>
    <property type="evidence" value="ECO:0007669"/>
    <property type="project" value="UniProtKB-UniRule"/>
</dbReference>
<dbReference type="CDD" id="cd02440">
    <property type="entry name" value="AdoMet_MTases"/>
    <property type="match status" value="1"/>
</dbReference>
<comment type="pathway">
    <text evidence="5">Cofactor biosynthesis; ubiquinone biosynthesis.</text>
</comment>
<dbReference type="GO" id="GO:0061542">
    <property type="term" value="F:3-demethylubiquinol 3-O-methyltransferase activity"/>
    <property type="evidence" value="ECO:0007669"/>
    <property type="project" value="UniProtKB-UniRule"/>
</dbReference>
<dbReference type="EC" id="2.1.1.64" evidence="5"/>
<feature type="binding site" evidence="5">
    <location>
        <position position="63"/>
    </location>
    <ligand>
        <name>S-adenosyl-L-methionine</name>
        <dbReference type="ChEBI" id="CHEBI:59789"/>
    </ligand>
</feature>
<evidence type="ECO:0000256" key="3">
    <source>
        <dbReference type="ARBA" id="ARBA00022688"/>
    </source>
</evidence>
<dbReference type="HAMAP" id="MF_00472">
    <property type="entry name" value="UbiG"/>
    <property type="match status" value="1"/>
</dbReference>
<keyword evidence="5" id="KW-0472">Membrane</keyword>
<dbReference type="NCBIfam" id="TIGR01983">
    <property type="entry name" value="UbiG"/>
    <property type="match status" value="1"/>
</dbReference>
<keyword evidence="3 5" id="KW-0831">Ubiquinone biosynthesis</keyword>
<feature type="binding site" evidence="5">
    <location>
        <position position="176"/>
    </location>
    <ligand>
        <name>Mg(2+)</name>
        <dbReference type="ChEBI" id="CHEBI:18420"/>
    </ligand>
</feature>
<dbReference type="Proteomes" id="UP001050691">
    <property type="component" value="Unassembled WGS sequence"/>
</dbReference>
<dbReference type="AlphaFoldDB" id="A0AAV5AL34"/>
<comment type="subunit">
    <text evidence="5">Component of a multi-subunit COQ enzyme complex, composed of at least COQ3, COQ4, COQ5, COQ6, COQ7 and COQ9.</text>
</comment>
<keyword evidence="4 5" id="KW-0949">S-adenosyl-L-methionine</keyword>
<dbReference type="Gene3D" id="3.40.50.150">
    <property type="entry name" value="Vaccinia Virus protein VP39"/>
    <property type="match status" value="1"/>
</dbReference>
<evidence type="ECO:0000313" key="6">
    <source>
        <dbReference type="EMBL" id="GJJ15135.1"/>
    </source>
</evidence>
<evidence type="ECO:0000313" key="7">
    <source>
        <dbReference type="Proteomes" id="UP001050691"/>
    </source>
</evidence>
<evidence type="ECO:0000256" key="2">
    <source>
        <dbReference type="ARBA" id="ARBA00022679"/>
    </source>
</evidence>
<organism evidence="6 7">
    <name type="scientific">Clathrus columnatus</name>
    <dbReference type="NCBI Taxonomy" id="1419009"/>
    <lineage>
        <taxon>Eukaryota</taxon>
        <taxon>Fungi</taxon>
        <taxon>Dikarya</taxon>
        <taxon>Basidiomycota</taxon>
        <taxon>Agaricomycotina</taxon>
        <taxon>Agaricomycetes</taxon>
        <taxon>Phallomycetidae</taxon>
        <taxon>Phallales</taxon>
        <taxon>Clathraceae</taxon>
        <taxon>Clathrus</taxon>
    </lineage>
</organism>
<dbReference type="EMBL" id="BPWL01000010">
    <property type="protein sequence ID" value="GJJ15135.1"/>
    <property type="molecule type" value="Genomic_DNA"/>
</dbReference>
<keyword evidence="5" id="KW-0460">Magnesium</keyword>
<dbReference type="SUPFAM" id="SSF53335">
    <property type="entry name" value="S-adenosyl-L-methionine-dependent methyltransferases"/>
    <property type="match status" value="1"/>
</dbReference>
<name>A0AAV5AL34_9AGAM</name>
<keyword evidence="7" id="KW-1185">Reference proteome</keyword>
<comment type="catalytic activity">
    <reaction evidence="5">
        <text>a 3-demethylubiquinol + S-adenosyl-L-methionine = a ubiquinol + S-adenosyl-L-homocysteine + H(+)</text>
        <dbReference type="Rhea" id="RHEA:44380"/>
        <dbReference type="Rhea" id="RHEA-COMP:9566"/>
        <dbReference type="Rhea" id="RHEA-COMP:10914"/>
        <dbReference type="ChEBI" id="CHEBI:15378"/>
        <dbReference type="ChEBI" id="CHEBI:17976"/>
        <dbReference type="ChEBI" id="CHEBI:57856"/>
        <dbReference type="ChEBI" id="CHEBI:59789"/>
        <dbReference type="ChEBI" id="CHEBI:84422"/>
        <dbReference type="EC" id="2.1.1.64"/>
    </reaction>
</comment>
<evidence type="ECO:0000256" key="1">
    <source>
        <dbReference type="ARBA" id="ARBA00022603"/>
    </source>
</evidence>
<keyword evidence="5" id="KW-0479">Metal-binding</keyword>
<gene>
    <name evidence="5" type="primary">COQ3</name>
    <name evidence="6" type="ORF">Clacol_009410</name>
</gene>
<comment type="function">
    <text evidence="5">O-methyltransferase required for two non-consecutive steps during ubiquinone biosynthesis. Catalyzes the 2 O-methylation of 3,4-dihydroxy-5-(all-trans-polyprenyl)benzoic acid into 4-hydroxy-3-methoxy-5-(all-trans-polyprenyl)benzoic acid. Also catalyzes the last step of ubiquinone biosynthesis by mediating methylation of 3-demethylubiquinone into ubiquinone. Also able to mediate the methylation of 3-demethylubiquinol into ubiquinol.</text>
</comment>
<evidence type="ECO:0000256" key="5">
    <source>
        <dbReference type="HAMAP-Rule" id="MF_03190"/>
    </source>
</evidence>
<dbReference type="EC" id="2.1.1.114" evidence="5"/>
<dbReference type="EC" id="2.1.1.-" evidence="5"/>
<feature type="binding site" evidence="5">
    <location>
        <position position="172"/>
    </location>
    <ligand>
        <name>S-adenosyl-L-methionine</name>
        <dbReference type="ChEBI" id="CHEBI:59789"/>
    </ligand>
</feature>
<sequence>MNLLLSTSLKCSRHIRPSLRCSATRYLQTTINKDEINHFSKLSSHWWDEKGEFGLLHRMNPVRVQYILEKLQEVEEAENTVSSSSKYLNGRALSGLDVVDVGCGGGLLSEALARLGANTLAIDASESNITIASLHASKDPLLTGPNAKLEYRHTSSEELIKESRRFDVVCSMEVLEHVDNPALFLHSCCDLLKPGGHLFMSTVARTPLSYFLTIFMAEQVLRKVTPGTHHYDKFVNSEELVNFFHEEMGWFTGVPGRLQAESRGIIYLPWKDEWILAGRNDPFTTECNYMFWARKPL</sequence>
<feature type="binding site" evidence="5">
    <location>
        <position position="123"/>
    </location>
    <ligand>
        <name>S-adenosyl-L-methionine</name>
        <dbReference type="ChEBI" id="CHEBI:59789"/>
    </ligand>
</feature>
<comment type="caution">
    <text evidence="6">The sequence shown here is derived from an EMBL/GenBank/DDBJ whole genome shotgun (WGS) entry which is preliminary data.</text>
</comment>
<keyword evidence="2 5" id="KW-0808">Transferase</keyword>
<keyword evidence="1 5" id="KW-0489">Methyltransferase</keyword>
<keyword evidence="5" id="KW-0496">Mitochondrion</keyword>
<reference evidence="6" key="1">
    <citation type="submission" date="2021-10" db="EMBL/GenBank/DDBJ databases">
        <title>De novo Genome Assembly of Clathrus columnatus (Basidiomycota, Fungi) Using Illumina and Nanopore Sequence Data.</title>
        <authorList>
            <person name="Ogiso-Tanaka E."/>
            <person name="Itagaki H."/>
            <person name="Hosoya T."/>
            <person name="Hosaka K."/>
        </authorList>
    </citation>
    <scope>NUCLEOTIDE SEQUENCE</scope>
    <source>
        <strain evidence="6">MO-923</strain>
    </source>
</reference>
<dbReference type="PANTHER" id="PTHR43464:SF19">
    <property type="entry name" value="UBIQUINONE BIOSYNTHESIS O-METHYLTRANSFERASE, MITOCHONDRIAL"/>
    <property type="match status" value="1"/>
</dbReference>
<protein>
    <recommendedName>
        <fullName evidence="5">Ubiquinone biosynthesis O-methyltransferase, mitochondrial</fullName>
    </recommendedName>
    <alternativeName>
        <fullName evidence="5">3-demethylubiquinol 3-O-methyltransferase</fullName>
        <ecNumber evidence="5">2.1.1.64</ecNumber>
    </alternativeName>
    <alternativeName>
        <fullName evidence="5">3-demethylubiquinone 3-O-methyltransferase</fullName>
        <ecNumber evidence="5">2.1.1.-</ecNumber>
    </alternativeName>
    <alternativeName>
        <fullName evidence="5">Polyprenyldihydroxybenzoate methyltransferase</fullName>
        <ecNumber evidence="5">2.1.1.114</ecNumber>
    </alternativeName>
</protein>
<feature type="binding site" evidence="5">
    <location>
        <position position="177"/>
    </location>
    <ligand>
        <name>Mg(2+)</name>
        <dbReference type="ChEBI" id="CHEBI:18420"/>
    </ligand>
</feature>
<comment type="catalytic activity">
    <reaction evidence="5">
        <text>a 3-demethylubiquinone + S-adenosyl-L-methionine = a ubiquinone + S-adenosyl-L-homocysteine</text>
        <dbReference type="Rhea" id="RHEA:81215"/>
        <dbReference type="Rhea" id="RHEA-COMP:9565"/>
        <dbReference type="Rhea" id="RHEA-COMP:19654"/>
        <dbReference type="ChEBI" id="CHEBI:16389"/>
        <dbReference type="ChEBI" id="CHEBI:57856"/>
        <dbReference type="ChEBI" id="CHEBI:59789"/>
        <dbReference type="ChEBI" id="CHEBI:231825"/>
    </reaction>
</comment>
<keyword evidence="5" id="KW-0999">Mitochondrion inner membrane</keyword>
<accession>A0AAV5AL34</accession>
<dbReference type="PANTHER" id="PTHR43464">
    <property type="entry name" value="METHYLTRANSFERASE"/>
    <property type="match status" value="1"/>
</dbReference>
<dbReference type="InterPro" id="IPR010233">
    <property type="entry name" value="UbiG_MeTrfase"/>
</dbReference>
<comment type="catalytic activity">
    <reaction evidence="5">
        <text>a 3,4-dihydroxy-5-(all-trans-polyprenyl)benzoate + S-adenosyl-L-methionine = a 4-hydroxy-3-methoxy-5-(all-trans-polyprenyl)benzoate + S-adenosyl-L-homocysteine + H(+)</text>
        <dbReference type="Rhea" id="RHEA:44452"/>
        <dbReference type="Rhea" id="RHEA-COMP:10930"/>
        <dbReference type="Rhea" id="RHEA-COMP:10931"/>
        <dbReference type="ChEBI" id="CHEBI:15378"/>
        <dbReference type="ChEBI" id="CHEBI:57856"/>
        <dbReference type="ChEBI" id="CHEBI:59789"/>
        <dbReference type="ChEBI" id="CHEBI:64694"/>
        <dbReference type="ChEBI" id="CHEBI:84443"/>
        <dbReference type="EC" id="2.1.1.114"/>
    </reaction>
</comment>
<proteinExistence type="inferred from homology"/>
<feature type="binding site" evidence="5">
    <location>
        <position position="102"/>
    </location>
    <ligand>
        <name>S-adenosyl-L-methionine</name>
        <dbReference type="ChEBI" id="CHEBI:59789"/>
    </ligand>
</feature>
<evidence type="ECO:0000256" key="4">
    <source>
        <dbReference type="ARBA" id="ARBA00022691"/>
    </source>
</evidence>
<dbReference type="InterPro" id="IPR029063">
    <property type="entry name" value="SAM-dependent_MTases_sf"/>
</dbReference>
<dbReference type="GO" id="GO:0046872">
    <property type="term" value="F:metal ion binding"/>
    <property type="evidence" value="ECO:0007669"/>
    <property type="project" value="UniProtKB-KW"/>
</dbReference>
<dbReference type="GO" id="GO:0032259">
    <property type="term" value="P:methylation"/>
    <property type="evidence" value="ECO:0007669"/>
    <property type="project" value="UniProtKB-KW"/>
</dbReference>
<comment type="similarity">
    <text evidence="5">Belongs to the class I-like SAM-binding methyltransferase superfamily. UbiG/COQ3 family.</text>
</comment>
<comment type="cofactor">
    <cofactor evidence="5">
        <name>Mg(2+)</name>
        <dbReference type="ChEBI" id="CHEBI:18420"/>
    </cofactor>
</comment>
<dbReference type="GO" id="GO:0010420">
    <property type="term" value="F:polyprenyldihydroxybenzoate methyltransferase activity"/>
    <property type="evidence" value="ECO:0007669"/>
    <property type="project" value="UniProtKB-UniRule"/>
</dbReference>
<comment type="subcellular location">
    <subcellularLocation>
        <location evidence="5">Mitochondrion inner membrane</location>
        <topology evidence="5">Peripheral membrane protein</topology>
        <orientation evidence="5">Matrix side</orientation>
    </subcellularLocation>
</comment>
<feature type="binding site" evidence="5">
    <location>
        <position position="173"/>
    </location>
    <ligand>
        <name>Mg(2+)</name>
        <dbReference type="ChEBI" id="CHEBI:18420"/>
    </ligand>
</feature>